<feature type="compositionally biased region" description="Low complexity" evidence="1">
    <location>
        <begin position="643"/>
        <end position="659"/>
    </location>
</feature>
<organism evidence="2 3">
    <name type="scientific">Rhizodiscina lignyota</name>
    <dbReference type="NCBI Taxonomy" id="1504668"/>
    <lineage>
        <taxon>Eukaryota</taxon>
        <taxon>Fungi</taxon>
        <taxon>Dikarya</taxon>
        <taxon>Ascomycota</taxon>
        <taxon>Pezizomycotina</taxon>
        <taxon>Dothideomycetes</taxon>
        <taxon>Pleosporomycetidae</taxon>
        <taxon>Aulographales</taxon>
        <taxon>Rhizodiscinaceae</taxon>
        <taxon>Rhizodiscina</taxon>
    </lineage>
</organism>
<feature type="region of interest" description="Disordered" evidence="1">
    <location>
        <begin position="631"/>
        <end position="693"/>
    </location>
</feature>
<evidence type="ECO:0000256" key="1">
    <source>
        <dbReference type="SAM" id="MobiDB-lite"/>
    </source>
</evidence>
<proteinExistence type="predicted"/>
<feature type="region of interest" description="Disordered" evidence="1">
    <location>
        <begin position="1"/>
        <end position="90"/>
    </location>
</feature>
<feature type="compositionally biased region" description="Low complexity" evidence="1">
    <location>
        <begin position="1"/>
        <end position="17"/>
    </location>
</feature>
<keyword evidence="3" id="KW-1185">Reference proteome</keyword>
<protein>
    <submittedName>
        <fullName evidence="2">Uncharacterized protein</fullName>
    </submittedName>
</protein>
<feature type="region of interest" description="Disordered" evidence="1">
    <location>
        <begin position="1498"/>
        <end position="1538"/>
    </location>
</feature>
<reference evidence="2" key="1">
    <citation type="journal article" date="2020" name="Stud. Mycol.">
        <title>101 Dothideomycetes genomes: a test case for predicting lifestyles and emergence of pathogens.</title>
        <authorList>
            <person name="Haridas S."/>
            <person name="Albert R."/>
            <person name="Binder M."/>
            <person name="Bloem J."/>
            <person name="Labutti K."/>
            <person name="Salamov A."/>
            <person name="Andreopoulos B."/>
            <person name="Baker S."/>
            <person name="Barry K."/>
            <person name="Bills G."/>
            <person name="Bluhm B."/>
            <person name="Cannon C."/>
            <person name="Castanera R."/>
            <person name="Culley D."/>
            <person name="Daum C."/>
            <person name="Ezra D."/>
            <person name="Gonzalez J."/>
            <person name="Henrissat B."/>
            <person name="Kuo A."/>
            <person name="Liang C."/>
            <person name="Lipzen A."/>
            <person name="Lutzoni F."/>
            <person name="Magnuson J."/>
            <person name="Mondo S."/>
            <person name="Nolan M."/>
            <person name="Ohm R."/>
            <person name="Pangilinan J."/>
            <person name="Park H.-J."/>
            <person name="Ramirez L."/>
            <person name="Alfaro M."/>
            <person name="Sun H."/>
            <person name="Tritt A."/>
            <person name="Yoshinaga Y."/>
            <person name="Zwiers L.-H."/>
            <person name="Turgeon B."/>
            <person name="Goodwin S."/>
            <person name="Spatafora J."/>
            <person name="Crous P."/>
            <person name="Grigoriev I."/>
        </authorList>
    </citation>
    <scope>NUCLEOTIDE SEQUENCE</scope>
    <source>
        <strain evidence="2">CBS 133067</strain>
    </source>
</reference>
<accession>A0A9P4I898</accession>
<sequence>MSLSRPSSPAVAVSSPRSPSPTLPQPPNDAQPTPHKHHGGPAESLRRSTSIAQSLKSDVEASDTGARPRRTAVSEDEHAKTSNRRRVKSSTGYKLPRLLPYDKSFYSEESLPTAALTTSSTTLAELAHLIRLQGYQERKRSHARVRLHRWLVSNALSSRLVHCGELSKHPLMDAYRADDKRAFATLYNAIHDVRNSCDATRRFSLLEPDLEFSKSPTTQGSEKPYSDKTFLHEIPSKTREELLAFLSALRTDPEFLVQRLISLTGPEIETLASFRPVVDTFAVMARPAARGKVLGAGVTQKPLSGPSSVERLLSFQRHDPLSALFYTIFATSSGPDSTEDLRRTEVWSTVCAKLVADPKPGSERLMHCVLDAFAEMREWPGKQSLELYLMQVLQDGQFILERRQELMLRSRLEPDPQDAKFVIRQDDFFEAVVHRLFEIIDDEPSAGGIPEGVLEIGTAINRKITEKKHRAVLHRFIVHRWFFAKHLTNAIVYPEHYGIMIGYYISESARKAILEPIAIKAQKHVLDMTYNWQQNVPVPQEIRTHIDSVLARFKQSRSLAKPVLLPAKAITSPRETVDVQPFIVLCPSDIVTLVNGLFPERRPPSGQFEKGFPFIRGGLASAGSSISGLSAPFPPASTPGDGSSVLSMSVSSVTSDTTSRAPLLDESDKGASQTSLELVRGSDRANRPSPTDEYGQRLRIACSEMTRVLGSEAMAGNCHPCAERWAVLYVSRDGKQLHLRARKDYEEDDDPEDDTTSSDSEEEGVGERIDLANDYHQLKQAIAKLVEEYEIPKELAPESESKEFSNRTSIHRSEKLSPRKRARAQEIPARAPSPPPSAPPAESQTVSQSKNPYLNGTQSVITKLLAQANQQPPSRPEEPTRPPHARTNSDPEQPSQAPAPAQKSRLSPLVTMLEAAVHQCQSRSDYVSAQLYHRTLQQLRNISAPSLTRNGYAPLLNYFSRGPRDSLAKCASAIEEFEAWFVWLKQAQERSDTVVESLMGGLKSFRDKMWYTTDVCHSAAYEEAKNVAMALRTMGLPPKSQDSKQQQAKSKINKTTSSTFLLKQEGQVLELMAASNDTAGPNKLTDEQSERTAKWLLQYGIENFCKGEERIHRFCLEVDQCVNKLVGDGILDGPVLWSSELYRRDKDILDSGREKGDLLLTGIGSLSIAGEDDVKPQSRALDFAARPSMTNLRSVAARNPSQQSFESGKWSSGKPTDLLDSQDYFGTLSPVLAIDSSVTFWSPYQGQTPTQSLSAVTSPTMRPRTSSSARSSVIIPPANKNSDDKKRFLLDLKQTLTGLLLSDLGNVVFNNGCETDAWFSGELGQECMSRKEADDRRRKRIARKKSMKGLKSAKAAAERDHGESAGSGVEPSTAELSASTSSDATARKSGLTGAKKPVLEFPYSSAFQRLLHKFTTNPNPFSKLHALYELELLIVASLSTKSNNRNYSSGLSRLPPVPQSPTLGAVPELSNRERQTSVPVQQAQNLEDVIANVAERRSASMGGHQANQARQSSNPTSPRARPADSGTMSLKPGSTSAAPSTDMIVEVLQGLFRDAEIRPKTLFRDLQYIASFVPGQMLDRTPRGKAFWDAGLAALGLKQDVCRVMIEIADDIVALNTESRTGHASTSPPKAVEDSVAAPSGTESTAVVEAVKPKKESSYEARLAQYSMADAAKMLIITAKEGDAVAERELAIFYLTHPDLLPRTLLPLTKPKDVFKAELIAQRERDRKKGEQVLDRADPMTMCVAHHWMECSKKGGDQLATKYLRARDEIEKIP</sequence>
<evidence type="ECO:0000313" key="3">
    <source>
        <dbReference type="Proteomes" id="UP000799772"/>
    </source>
</evidence>
<feature type="compositionally biased region" description="Low complexity" evidence="1">
    <location>
        <begin position="1256"/>
        <end position="1278"/>
    </location>
</feature>
<feature type="compositionally biased region" description="Polar residues" evidence="1">
    <location>
        <begin position="842"/>
        <end position="854"/>
    </location>
</feature>
<name>A0A9P4I898_9PEZI</name>
<feature type="compositionally biased region" description="Polar residues" evidence="1">
    <location>
        <begin position="47"/>
        <end position="56"/>
    </location>
</feature>
<feature type="region of interest" description="Disordered" evidence="1">
    <location>
        <begin position="1449"/>
        <end position="1468"/>
    </location>
</feature>
<dbReference type="OrthoDB" id="3548913at2759"/>
<feature type="region of interest" description="Disordered" evidence="1">
    <location>
        <begin position="741"/>
        <end position="766"/>
    </location>
</feature>
<feature type="region of interest" description="Disordered" evidence="1">
    <location>
        <begin position="1328"/>
        <end position="1389"/>
    </location>
</feature>
<dbReference type="PANTHER" id="PTHR42064">
    <property type="entry name" value="YALI0F28677P"/>
    <property type="match status" value="1"/>
</dbReference>
<feature type="region of interest" description="Disordered" evidence="1">
    <location>
        <begin position="795"/>
        <end position="854"/>
    </location>
</feature>
<feature type="compositionally biased region" description="Polar residues" evidence="1">
    <location>
        <begin position="1619"/>
        <end position="1628"/>
    </location>
</feature>
<feature type="compositionally biased region" description="Acidic residues" evidence="1">
    <location>
        <begin position="746"/>
        <end position="764"/>
    </location>
</feature>
<gene>
    <name evidence="2" type="ORF">NA57DRAFT_78597</name>
</gene>
<dbReference type="Proteomes" id="UP000799772">
    <property type="component" value="Unassembled WGS sequence"/>
</dbReference>
<feature type="compositionally biased region" description="Basic residues" evidence="1">
    <location>
        <begin position="1337"/>
        <end position="1348"/>
    </location>
</feature>
<comment type="caution">
    <text evidence="2">The sequence shown here is derived from an EMBL/GenBank/DDBJ whole genome shotgun (WGS) entry which is preliminary data.</text>
</comment>
<feature type="region of interest" description="Disordered" evidence="1">
    <location>
        <begin position="1249"/>
        <end position="1280"/>
    </location>
</feature>
<feature type="compositionally biased region" description="Polar residues" evidence="1">
    <location>
        <begin position="1374"/>
        <end position="1384"/>
    </location>
</feature>
<feature type="region of interest" description="Disordered" evidence="1">
    <location>
        <begin position="1619"/>
        <end position="1639"/>
    </location>
</feature>
<feature type="region of interest" description="Disordered" evidence="1">
    <location>
        <begin position="867"/>
        <end position="905"/>
    </location>
</feature>
<feature type="compositionally biased region" description="Pro residues" evidence="1">
    <location>
        <begin position="18"/>
        <end position="29"/>
    </location>
</feature>
<dbReference type="PANTHER" id="PTHR42064:SF1">
    <property type="entry name" value="YALI0F28677P"/>
    <property type="match status" value="1"/>
</dbReference>
<evidence type="ECO:0000313" key="2">
    <source>
        <dbReference type="EMBL" id="KAF2095819.1"/>
    </source>
</evidence>
<feature type="compositionally biased region" description="Low complexity" evidence="1">
    <location>
        <begin position="893"/>
        <end position="902"/>
    </location>
</feature>
<feature type="compositionally biased region" description="Basic and acidic residues" evidence="1">
    <location>
        <begin position="795"/>
        <end position="817"/>
    </location>
</feature>
<feature type="compositionally biased region" description="Polar residues" evidence="1">
    <location>
        <begin position="1505"/>
        <end position="1517"/>
    </location>
</feature>
<dbReference type="EMBL" id="ML978130">
    <property type="protein sequence ID" value="KAF2095819.1"/>
    <property type="molecule type" value="Genomic_DNA"/>
</dbReference>
<feature type="compositionally biased region" description="Polar residues" evidence="1">
    <location>
        <begin position="1526"/>
        <end position="1538"/>
    </location>
</feature>